<dbReference type="STRING" id="80852.AWOD_II_1194"/>
<dbReference type="SUPFAM" id="SSF53756">
    <property type="entry name" value="UDP-Glycosyltransferase/glycogen phosphorylase"/>
    <property type="match status" value="1"/>
</dbReference>
<dbReference type="EMBL" id="LN554847">
    <property type="protein sequence ID" value="CED57809.1"/>
    <property type="molecule type" value="Genomic_DNA"/>
</dbReference>
<dbReference type="Pfam" id="PF13692">
    <property type="entry name" value="Glyco_trans_1_4"/>
    <property type="match status" value="1"/>
</dbReference>
<dbReference type="GeneID" id="28543452"/>
<name>A0A090IDS4_9GAMM</name>
<reference evidence="2" key="1">
    <citation type="submission" date="2014-09" db="EMBL/GenBank/DDBJ databases">
        <authorList>
            <person name="Hjerde E."/>
        </authorList>
    </citation>
    <scope>NUCLEOTIDE SEQUENCE [LARGE SCALE GENOMIC DNA]</scope>
    <source>
        <strain evidence="2">06/09/139</strain>
    </source>
</reference>
<keyword evidence="2" id="KW-1185">Reference proteome</keyword>
<dbReference type="Gene3D" id="3.40.50.11010">
    <property type="match status" value="1"/>
</dbReference>
<dbReference type="Gene3D" id="3.40.50.2000">
    <property type="entry name" value="Glycogen Phosphorylase B"/>
    <property type="match status" value="1"/>
</dbReference>
<dbReference type="OrthoDB" id="9769600at2"/>
<accession>A0A090IDS4</accession>
<organism evidence="1 2">
    <name type="scientific">Aliivibrio wodanis</name>
    <dbReference type="NCBI Taxonomy" id="80852"/>
    <lineage>
        <taxon>Bacteria</taxon>
        <taxon>Pseudomonadati</taxon>
        <taxon>Pseudomonadota</taxon>
        <taxon>Gammaproteobacteria</taxon>
        <taxon>Vibrionales</taxon>
        <taxon>Vibrionaceae</taxon>
        <taxon>Aliivibrio</taxon>
    </lineage>
</organism>
<sequence>MKHDLIVFGEDWGGLPSSTQHLITQLSHTHKVVWVNSIGLRQPKWSLHDIKRAWKKLIQPKLTQSKGTIKNKVHSAPFQTVNLKTIPAPKGLLARWLAKQLIIKQLKPIIQQAQLQHPILWTSLPTVADVCGNLGESRIVYYCGDDFGALAGVDHEVVLKHEEKLIQKSDLILAASSVLCAKFPQNKVRHLPHGVDFPLFNLPIARAIDLPNDGRPIAGFYGSLSKWLDYDLLNHTIEKNTDWHFIFIGQNELPNNPLIERENVHILGAREHHQLPSYSQHWQVSLLPFVDNEQIRSCNPLKLLEYLATGTPIISTDFPALSPYKSTIHTVNSVENFSLQLKKIHTKWEKENITCSVEVPHKQNQQSSLIKSHTWQARSAQLTTWLDEL</sequence>
<evidence type="ECO:0000313" key="2">
    <source>
        <dbReference type="Proteomes" id="UP000032427"/>
    </source>
</evidence>
<dbReference type="PATRIC" id="fig|80852.17.peg.4000"/>
<proteinExistence type="predicted"/>
<dbReference type="HOGENOM" id="CLU_041132_1_1_6"/>
<dbReference type="GO" id="GO:0016740">
    <property type="term" value="F:transferase activity"/>
    <property type="evidence" value="ECO:0007669"/>
    <property type="project" value="UniProtKB-KW"/>
</dbReference>
<dbReference type="AlphaFoldDB" id="A0A090IDS4"/>
<dbReference type="KEGG" id="awd:AWOD_II_1194"/>
<gene>
    <name evidence="1" type="ORF">AWOD_II_1194</name>
</gene>
<dbReference type="PANTHER" id="PTHR12526:SF630">
    <property type="entry name" value="GLYCOSYLTRANSFERASE"/>
    <property type="match status" value="1"/>
</dbReference>
<keyword evidence="1" id="KW-0808">Transferase</keyword>
<evidence type="ECO:0000313" key="1">
    <source>
        <dbReference type="EMBL" id="CED57809.1"/>
    </source>
</evidence>
<dbReference type="PANTHER" id="PTHR12526">
    <property type="entry name" value="GLYCOSYLTRANSFERASE"/>
    <property type="match status" value="1"/>
</dbReference>
<protein>
    <submittedName>
        <fullName evidence="1">Glycosyltransferase</fullName>
    </submittedName>
</protein>
<dbReference type="Proteomes" id="UP000032427">
    <property type="component" value="Chromosome 2"/>
</dbReference>